<dbReference type="AlphaFoldDB" id="A0A084XYW3"/>
<keyword evidence="1" id="KW-1133">Transmembrane helix</keyword>
<keyword evidence="1" id="KW-0472">Membrane</keyword>
<reference evidence="2 3" key="1">
    <citation type="submission" date="2014-07" db="EMBL/GenBank/DDBJ databases">
        <title>Expanding our view of genomic diversity in Candidatus Accumulibacter clades.</title>
        <authorList>
            <person name="Skennerton C.T."/>
            <person name="Barr J.J."/>
            <person name="Slater F.R."/>
            <person name="Bond P.L."/>
            <person name="Tyson G.W."/>
        </authorList>
    </citation>
    <scope>NUCLEOTIDE SEQUENCE [LARGE SCALE GENOMIC DNA]</scope>
    <source>
        <strain evidence="3">SK-01</strain>
    </source>
</reference>
<evidence type="ECO:0000313" key="3">
    <source>
        <dbReference type="Proteomes" id="UP000019812"/>
    </source>
</evidence>
<evidence type="ECO:0000313" key="2">
    <source>
        <dbReference type="EMBL" id="KFB67657.1"/>
    </source>
</evidence>
<dbReference type="GO" id="GO:0016740">
    <property type="term" value="F:transferase activity"/>
    <property type="evidence" value="ECO:0007669"/>
    <property type="project" value="UniProtKB-KW"/>
</dbReference>
<dbReference type="EMBL" id="JDSS02000027">
    <property type="protein sequence ID" value="KFB67657.1"/>
    <property type="molecule type" value="Genomic_DNA"/>
</dbReference>
<evidence type="ECO:0000256" key="1">
    <source>
        <dbReference type="SAM" id="Phobius"/>
    </source>
</evidence>
<proteinExistence type="predicted"/>
<organism evidence="2 3">
    <name type="scientific">Candidatus Accumulibacter vicinus</name>
    <dbReference type="NCBI Taxonomy" id="2954382"/>
    <lineage>
        <taxon>Bacteria</taxon>
        <taxon>Pseudomonadati</taxon>
        <taxon>Pseudomonadota</taxon>
        <taxon>Betaproteobacteria</taxon>
        <taxon>Candidatus Accumulibacter</taxon>
    </lineage>
</organism>
<sequence length="40" mass="4671">MAPLHHHFELGGWKETQVVVRFWIITIMLVLVGLSTLKLR</sequence>
<feature type="transmembrane region" description="Helical" evidence="1">
    <location>
        <begin position="20"/>
        <end position="37"/>
    </location>
</feature>
<dbReference type="STRING" id="1457154.CAPSK01_003100"/>
<gene>
    <name evidence="2" type="primary">mraY_2</name>
    <name evidence="2" type="ORF">CAPSK01_003100</name>
</gene>
<dbReference type="EC" id="2.7.8.13" evidence="2"/>
<keyword evidence="2" id="KW-0808">Transferase</keyword>
<accession>A0A084XYW3</accession>
<dbReference type="Proteomes" id="UP000019812">
    <property type="component" value="Unassembled WGS sequence"/>
</dbReference>
<comment type="caution">
    <text evidence="2">The sequence shown here is derived from an EMBL/GenBank/DDBJ whole genome shotgun (WGS) entry which is preliminary data.</text>
</comment>
<name>A0A084XYW3_9PROT</name>
<protein>
    <submittedName>
        <fullName evidence="2">Phospho-N-acetylmuramoyl-pentapeptide-transferase</fullName>
        <ecNumber evidence="2">2.7.8.13</ecNumber>
    </submittedName>
</protein>
<keyword evidence="1" id="KW-0812">Transmembrane</keyword>